<proteinExistence type="predicted"/>
<dbReference type="Pfam" id="PF02466">
    <property type="entry name" value="Tim17"/>
    <property type="match status" value="1"/>
</dbReference>
<dbReference type="GO" id="GO:0045036">
    <property type="term" value="P:protein targeting to chloroplast"/>
    <property type="evidence" value="ECO:0007669"/>
    <property type="project" value="TreeGrafter"/>
</dbReference>
<evidence type="ECO:0000256" key="3">
    <source>
        <dbReference type="ARBA" id="ARBA00022989"/>
    </source>
</evidence>
<keyword evidence="4" id="KW-0472">Membrane</keyword>
<dbReference type="PANTHER" id="PTHR14110:SF6">
    <property type="entry name" value="OS04G0405100 PROTEIN"/>
    <property type="match status" value="1"/>
</dbReference>
<evidence type="ECO:0000256" key="2">
    <source>
        <dbReference type="ARBA" id="ARBA00022692"/>
    </source>
</evidence>
<feature type="compositionally biased region" description="Low complexity" evidence="5">
    <location>
        <begin position="247"/>
        <end position="265"/>
    </location>
</feature>
<dbReference type="GO" id="GO:0045039">
    <property type="term" value="P:protein insertion into mitochondrial inner membrane"/>
    <property type="evidence" value="ECO:0007669"/>
    <property type="project" value="InterPro"/>
</dbReference>
<protein>
    <recommendedName>
        <fullName evidence="7">Mitochondrial import inner membrane translocase subunit TIM22</fullName>
    </recommendedName>
</protein>
<dbReference type="GO" id="GO:0008320">
    <property type="term" value="F:protein transmembrane transporter activity"/>
    <property type="evidence" value="ECO:0007669"/>
    <property type="project" value="TreeGrafter"/>
</dbReference>
<dbReference type="InterPro" id="IPR039175">
    <property type="entry name" value="TIM22"/>
</dbReference>
<keyword evidence="3" id="KW-1133">Transmembrane helix</keyword>
<dbReference type="GO" id="GO:0009706">
    <property type="term" value="C:chloroplast inner membrane"/>
    <property type="evidence" value="ECO:0007669"/>
    <property type="project" value="TreeGrafter"/>
</dbReference>
<dbReference type="AlphaFoldDB" id="A0A7S3QY68"/>
<comment type="subcellular location">
    <subcellularLocation>
        <location evidence="1">Membrane</location>
        <topology evidence="1">Multi-pass membrane protein</topology>
    </subcellularLocation>
</comment>
<evidence type="ECO:0000256" key="5">
    <source>
        <dbReference type="SAM" id="MobiDB-lite"/>
    </source>
</evidence>
<dbReference type="PANTHER" id="PTHR14110">
    <property type="entry name" value="MITOCHONDRIAL IMPORT INNER MEMBRANE TRANSLOCASE SUBUNIT TIM22"/>
    <property type="match status" value="1"/>
</dbReference>
<evidence type="ECO:0000256" key="1">
    <source>
        <dbReference type="ARBA" id="ARBA00004141"/>
    </source>
</evidence>
<accession>A0A7S3QY68</accession>
<organism evidence="6">
    <name type="scientific">Dunaliella tertiolecta</name>
    <name type="common">Green alga</name>
    <dbReference type="NCBI Taxonomy" id="3047"/>
    <lineage>
        <taxon>Eukaryota</taxon>
        <taxon>Viridiplantae</taxon>
        <taxon>Chlorophyta</taxon>
        <taxon>core chlorophytes</taxon>
        <taxon>Chlorophyceae</taxon>
        <taxon>CS clade</taxon>
        <taxon>Chlamydomonadales</taxon>
        <taxon>Dunaliellaceae</taxon>
        <taxon>Dunaliella</taxon>
    </lineage>
</organism>
<evidence type="ECO:0008006" key="7">
    <source>
        <dbReference type="Google" id="ProtNLM"/>
    </source>
</evidence>
<sequence length="265" mass="28638">MSTATQSKPGFSLDFTQIQTQYANWLKRQPPAVEVAVTGLTSSVQGVFIGYLLGSMTNMDPGAAAKDNPAMANQLKVLQAGGPWAQARNLGVLTGVNSALTLAIKKARKGKDDVWGAMGASFGSGMAYSIVSGAPNPIQSAITTGAAFALFNGLFYQIGQNFKPESTDTEYERGKYMLRTLGYPKYQDNLKKALLTDNTIMLWNESALADARIPAGPRLVILHHLDTFRNPSALLKPAMPLPPMPPTAQQQPPQQQQQQQQQQSQ</sequence>
<dbReference type="GO" id="GO:0042721">
    <property type="term" value="C:TIM22 mitochondrial import inner membrane insertion complex"/>
    <property type="evidence" value="ECO:0007669"/>
    <property type="project" value="InterPro"/>
</dbReference>
<keyword evidence="2" id="KW-0812">Transmembrane</keyword>
<dbReference type="EMBL" id="HBIP01018676">
    <property type="protein sequence ID" value="CAE0495975.1"/>
    <property type="molecule type" value="Transcribed_RNA"/>
</dbReference>
<reference evidence="6" key="1">
    <citation type="submission" date="2021-01" db="EMBL/GenBank/DDBJ databases">
        <authorList>
            <person name="Corre E."/>
            <person name="Pelletier E."/>
            <person name="Niang G."/>
            <person name="Scheremetjew M."/>
            <person name="Finn R."/>
            <person name="Kale V."/>
            <person name="Holt S."/>
            <person name="Cochrane G."/>
            <person name="Meng A."/>
            <person name="Brown T."/>
            <person name="Cohen L."/>
        </authorList>
    </citation>
    <scope>NUCLEOTIDE SEQUENCE</scope>
    <source>
        <strain evidence="6">CCMP1320</strain>
    </source>
</reference>
<name>A0A7S3QY68_DUNTE</name>
<feature type="region of interest" description="Disordered" evidence="5">
    <location>
        <begin position="236"/>
        <end position="265"/>
    </location>
</feature>
<evidence type="ECO:0000256" key="4">
    <source>
        <dbReference type="ARBA" id="ARBA00023136"/>
    </source>
</evidence>
<evidence type="ECO:0000313" key="6">
    <source>
        <dbReference type="EMBL" id="CAE0495975.1"/>
    </source>
</evidence>
<gene>
    <name evidence="6" type="ORF">DTER00134_LOCUS11048</name>
</gene>